<dbReference type="PANTHER" id="PTHR21576">
    <property type="entry name" value="UNCHARACTERIZED NODULIN-LIKE PROTEIN"/>
    <property type="match status" value="1"/>
</dbReference>
<dbReference type="Proteomes" id="UP000306102">
    <property type="component" value="Unassembled WGS sequence"/>
</dbReference>
<dbReference type="Pfam" id="PF06813">
    <property type="entry name" value="Nodulin-like"/>
    <property type="match status" value="1"/>
</dbReference>
<dbReference type="Gene3D" id="1.20.1250.20">
    <property type="entry name" value="MFS general substrate transporter like domains"/>
    <property type="match status" value="1"/>
</dbReference>
<feature type="transmembrane region" description="Helical" evidence="6">
    <location>
        <begin position="292"/>
        <end position="312"/>
    </location>
</feature>
<feature type="transmembrane region" description="Helical" evidence="6">
    <location>
        <begin position="575"/>
        <end position="598"/>
    </location>
</feature>
<evidence type="ECO:0000256" key="4">
    <source>
        <dbReference type="ARBA" id="ARBA00023136"/>
    </source>
</evidence>
<keyword evidence="2 6" id="KW-0812">Transmembrane</keyword>
<comment type="subcellular location">
    <subcellularLocation>
        <location evidence="1">Membrane</location>
        <topology evidence="1">Multi-pass membrane protein</topology>
    </subcellularLocation>
</comment>
<comment type="similarity">
    <text evidence="5">Belongs to the major facilitator superfamily. Phosphate:H(+) symporter (TC 2.A.1.9) family.</text>
</comment>
<feature type="transmembrane region" description="Helical" evidence="6">
    <location>
        <begin position="163"/>
        <end position="185"/>
    </location>
</feature>
<evidence type="ECO:0000313" key="9">
    <source>
        <dbReference type="EMBL" id="THF94569.1"/>
    </source>
</evidence>
<gene>
    <name evidence="9" type="ORF">TEA_009450</name>
</gene>
<feature type="transmembrane region" description="Helical" evidence="6">
    <location>
        <begin position="511"/>
        <end position="529"/>
    </location>
</feature>
<dbReference type="InterPro" id="IPR036259">
    <property type="entry name" value="MFS_trans_sf"/>
</dbReference>
<evidence type="ECO:0000259" key="7">
    <source>
        <dbReference type="Pfam" id="PF06813"/>
    </source>
</evidence>
<dbReference type="Pfam" id="PF23262">
    <property type="entry name" value="NFD4_C"/>
    <property type="match status" value="1"/>
</dbReference>
<keyword evidence="4 6" id="KW-0472">Membrane</keyword>
<evidence type="ECO:0000256" key="3">
    <source>
        <dbReference type="ARBA" id="ARBA00022989"/>
    </source>
</evidence>
<accession>A0A4S4CXF4</accession>
<dbReference type="AlphaFoldDB" id="A0A4S4CXF4"/>
<dbReference type="PANTHER" id="PTHR21576:SF84">
    <property type="entry name" value="FAMILY PROTEIN, PUTATIVE, EXPRESSED-RELATED"/>
    <property type="match status" value="1"/>
</dbReference>
<evidence type="ECO:0000256" key="6">
    <source>
        <dbReference type="SAM" id="Phobius"/>
    </source>
</evidence>
<evidence type="ECO:0000256" key="1">
    <source>
        <dbReference type="ARBA" id="ARBA00004141"/>
    </source>
</evidence>
<sequence>MVHAIDNGGLEVNVENAEHVHSMQYNPQNNQPCLSSLQPLVASFICHEFSNDYCYSGCHLSVSVCRRKWLKCTILHRISHVGFNSSSVVVDIEAIGSYNNKNSGKVTLAKDLAGLVNESSNIDDKKPKTRAELKRSLELGIKKRDGGCAATNNLAVQVLTGRWFMVFASFLIMSAAGATYMFGLYSNDIKASQGYDQTTLNLLSFFKDLGANVGVLSGLINEVTPPWVVLSMGALLNFFGYFMIWLSVTKKVSTPQVWKMCLYICIGANSQSFANTGALVTCVKNFPESRGVVLGLLKGFVGLSGAIITQLYHAIYKNDSKSLILFIGWLPAAISFVFLRTIRIMKVVRHSNELKVFYNLLYISLGLAGFLMVIIIVQQQVQFSQAEYGVSAAAVVFLLLLPIAVVIKEEYEISKQKKQAMDSITQLNIISDKPIGETAFLPPPRPSAAVEKEVSCFRTVFRPPDRGEDYTILQALFSIDMLVLFFATTCGVGGTLTAIDNLGQIGTSLGYPTRSISTFISLVSIWNYLGRVVAGFASEIVLTKYQFPRPLMFTLILLLSCVGHLLIAFGVPNCLYVASIILGFCFGAVCPLIFAIISEVFGLKYYSTLFNFGSVASPIGSYILNVRVAGHLYDREAEKQMKASGLTRKPGQDLNCNGVDCFKLAFIIITGVTVLGALVSMVLVVRLGSFIGVIFTRSLGRRRRRLRRRWRWPEMVLGRLGEGECWIFMQWVDMD</sequence>
<feature type="domain" description="Nodulin-like" evidence="7">
    <location>
        <begin position="162"/>
        <end position="407"/>
    </location>
</feature>
<dbReference type="STRING" id="542762.A0A4S4CXF4"/>
<feature type="domain" description="NFD4 C-terminal" evidence="8">
    <location>
        <begin position="479"/>
        <end position="690"/>
    </location>
</feature>
<keyword evidence="3 6" id="KW-1133">Transmembrane helix</keyword>
<reference evidence="9 10" key="1">
    <citation type="journal article" date="2018" name="Proc. Natl. Acad. Sci. U.S.A.">
        <title>Draft genome sequence of Camellia sinensis var. sinensis provides insights into the evolution of the tea genome and tea quality.</title>
        <authorList>
            <person name="Wei C."/>
            <person name="Yang H."/>
            <person name="Wang S."/>
            <person name="Zhao J."/>
            <person name="Liu C."/>
            <person name="Gao L."/>
            <person name="Xia E."/>
            <person name="Lu Y."/>
            <person name="Tai Y."/>
            <person name="She G."/>
            <person name="Sun J."/>
            <person name="Cao H."/>
            <person name="Tong W."/>
            <person name="Gao Q."/>
            <person name="Li Y."/>
            <person name="Deng W."/>
            <person name="Jiang X."/>
            <person name="Wang W."/>
            <person name="Chen Q."/>
            <person name="Zhang S."/>
            <person name="Li H."/>
            <person name="Wu J."/>
            <person name="Wang P."/>
            <person name="Li P."/>
            <person name="Shi C."/>
            <person name="Zheng F."/>
            <person name="Jian J."/>
            <person name="Huang B."/>
            <person name="Shan D."/>
            <person name="Shi M."/>
            <person name="Fang C."/>
            <person name="Yue Y."/>
            <person name="Li F."/>
            <person name="Li D."/>
            <person name="Wei S."/>
            <person name="Han B."/>
            <person name="Jiang C."/>
            <person name="Yin Y."/>
            <person name="Xia T."/>
            <person name="Zhang Z."/>
            <person name="Bennetzen J.L."/>
            <person name="Zhao S."/>
            <person name="Wan X."/>
        </authorList>
    </citation>
    <scope>NUCLEOTIDE SEQUENCE [LARGE SCALE GENOMIC DNA]</scope>
    <source>
        <strain evidence="10">cv. Shuchazao</strain>
        <tissue evidence="9">Leaf</tissue>
    </source>
</reference>
<evidence type="ECO:0000256" key="2">
    <source>
        <dbReference type="ARBA" id="ARBA00022692"/>
    </source>
</evidence>
<feature type="transmembrane region" description="Helical" evidence="6">
    <location>
        <begin position="324"/>
        <end position="344"/>
    </location>
</feature>
<feature type="transmembrane region" description="Helical" evidence="6">
    <location>
        <begin position="388"/>
        <end position="407"/>
    </location>
</feature>
<feature type="transmembrane region" description="Helical" evidence="6">
    <location>
        <begin position="472"/>
        <end position="499"/>
    </location>
</feature>
<feature type="transmembrane region" description="Helical" evidence="6">
    <location>
        <begin position="664"/>
        <end position="695"/>
    </location>
</feature>
<organism evidence="9 10">
    <name type="scientific">Camellia sinensis var. sinensis</name>
    <name type="common">China tea</name>
    <dbReference type="NCBI Taxonomy" id="542762"/>
    <lineage>
        <taxon>Eukaryota</taxon>
        <taxon>Viridiplantae</taxon>
        <taxon>Streptophyta</taxon>
        <taxon>Embryophyta</taxon>
        <taxon>Tracheophyta</taxon>
        <taxon>Spermatophyta</taxon>
        <taxon>Magnoliopsida</taxon>
        <taxon>eudicotyledons</taxon>
        <taxon>Gunneridae</taxon>
        <taxon>Pentapetalae</taxon>
        <taxon>asterids</taxon>
        <taxon>Ericales</taxon>
        <taxon>Theaceae</taxon>
        <taxon>Camellia</taxon>
    </lineage>
</organism>
<evidence type="ECO:0000256" key="5">
    <source>
        <dbReference type="ARBA" id="ARBA00044504"/>
    </source>
</evidence>
<dbReference type="InterPro" id="IPR010658">
    <property type="entry name" value="Nodulin-like"/>
</dbReference>
<keyword evidence="10" id="KW-1185">Reference proteome</keyword>
<proteinExistence type="inferred from homology"/>
<protein>
    <submittedName>
        <fullName evidence="9">Uncharacterized protein</fullName>
    </submittedName>
</protein>
<feature type="transmembrane region" description="Helical" evidence="6">
    <location>
        <begin position="550"/>
        <end position="569"/>
    </location>
</feature>
<feature type="transmembrane region" description="Helical" evidence="6">
    <location>
        <begin position="605"/>
        <end position="624"/>
    </location>
</feature>
<name>A0A4S4CXF4_CAMSN</name>
<feature type="transmembrane region" description="Helical" evidence="6">
    <location>
        <begin position="356"/>
        <end position="376"/>
    </location>
</feature>
<dbReference type="EMBL" id="SDRB02013604">
    <property type="protein sequence ID" value="THF94569.1"/>
    <property type="molecule type" value="Genomic_DNA"/>
</dbReference>
<dbReference type="SUPFAM" id="SSF103473">
    <property type="entry name" value="MFS general substrate transporter"/>
    <property type="match status" value="2"/>
</dbReference>
<dbReference type="GO" id="GO:0016020">
    <property type="term" value="C:membrane"/>
    <property type="evidence" value="ECO:0007669"/>
    <property type="project" value="UniProtKB-SubCell"/>
</dbReference>
<feature type="transmembrane region" description="Helical" evidence="6">
    <location>
        <begin position="227"/>
        <end position="248"/>
    </location>
</feature>
<dbReference type="CDD" id="cd17354">
    <property type="entry name" value="MFS_Mch1p_like"/>
    <property type="match status" value="1"/>
</dbReference>
<comment type="caution">
    <text evidence="9">The sequence shown here is derived from an EMBL/GenBank/DDBJ whole genome shotgun (WGS) entry which is preliminary data.</text>
</comment>
<evidence type="ECO:0000313" key="10">
    <source>
        <dbReference type="Proteomes" id="UP000306102"/>
    </source>
</evidence>
<evidence type="ECO:0000259" key="8">
    <source>
        <dbReference type="Pfam" id="PF23262"/>
    </source>
</evidence>
<dbReference type="InterPro" id="IPR056555">
    <property type="entry name" value="NFD4_C"/>
</dbReference>